<name>A0AAD1IGQ6_9MYCO</name>
<dbReference type="SUPFAM" id="SSF48452">
    <property type="entry name" value="TPR-like"/>
    <property type="match status" value="1"/>
</dbReference>
<dbReference type="InterPro" id="IPR027417">
    <property type="entry name" value="P-loop_NTPase"/>
</dbReference>
<keyword evidence="2" id="KW-0238">DNA-binding</keyword>
<dbReference type="InterPro" id="IPR036388">
    <property type="entry name" value="WH-like_DNA-bd_sf"/>
</dbReference>
<keyword evidence="6" id="KW-1185">Reference proteome</keyword>
<evidence type="ECO:0000256" key="2">
    <source>
        <dbReference type="ARBA" id="ARBA00023125"/>
    </source>
</evidence>
<dbReference type="Gene3D" id="1.10.10.10">
    <property type="entry name" value="Winged helix-like DNA-binding domain superfamily/Winged helix DNA-binding domain"/>
    <property type="match status" value="1"/>
</dbReference>
<dbReference type="GO" id="GO:0003677">
    <property type="term" value="F:DNA binding"/>
    <property type="evidence" value="ECO:0007669"/>
    <property type="project" value="UniProtKB-KW"/>
</dbReference>
<dbReference type="Pfam" id="PF00196">
    <property type="entry name" value="GerE"/>
    <property type="match status" value="1"/>
</dbReference>
<accession>A0AAD1IGQ6</accession>
<evidence type="ECO:0000259" key="4">
    <source>
        <dbReference type="PROSITE" id="PS50043"/>
    </source>
</evidence>
<dbReference type="SUPFAM" id="SSF52540">
    <property type="entry name" value="P-loop containing nucleoside triphosphate hydrolases"/>
    <property type="match status" value="1"/>
</dbReference>
<dbReference type="Proteomes" id="UP000466607">
    <property type="component" value="Chromosome"/>
</dbReference>
<dbReference type="AlphaFoldDB" id="A0AAD1IGQ6"/>
<dbReference type="PRINTS" id="PR00038">
    <property type="entry name" value="HTHLUXR"/>
</dbReference>
<evidence type="ECO:0000313" key="6">
    <source>
        <dbReference type="Proteomes" id="UP000466607"/>
    </source>
</evidence>
<dbReference type="GO" id="GO:0006355">
    <property type="term" value="P:regulation of DNA-templated transcription"/>
    <property type="evidence" value="ECO:0007669"/>
    <property type="project" value="InterPro"/>
</dbReference>
<evidence type="ECO:0000256" key="1">
    <source>
        <dbReference type="ARBA" id="ARBA00023015"/>
    </source>
</evidence>
<dbReference type="EMBL" id="AP022586">
    <property type="protein sequence ID" value="BBY15197.1"/>
    <property type="molecule type" value="Genomic_DNA"/>
</dbReference>
<dbReference type="PROSITE" id="PS50043">
    <property type="entry name" value="HTH_LUXR_2"/>
    <property type="match status" value="1"/>
</dbReference>
<keyword evidence="1" id="KW-0805">Transcription regulation</keyword>
<dbReference type="InterPro" id="IPR000792">
    <property type="entry name" value="Tscrpt_reg_LuxR_C"/>
</dbReference>
<dbReference type="SUPFAM" id="SSF46894">
    <property type="entry name" value="C-terminal effector domain of the bipartite response regulators"/>
    <property type="match status" value="1"/>
</dbReference>
<keyword evidence="3" id="KW-0804">Transcription</keyword>
<organism evidence="5 6">
    <name type="scientific">Mycolicibacterium litorale</name>
    <dbReference type="NCBI Taxonomy" id="758802"/>
    <lineage>
        <taxon>Bacteria</taxon>
        <taxon>Bacillati</taxon>
        <taxon>Actinomycetota</taxon>
        <taxon>Actinomycetes</taxon>
        <taxon>Mycobacteriales</taxon>
        <taxon>Mycobacteriaceae</taxon>
        <taxon>Mycolicibacterium</taxon>
    </lineage>
</organism>
<reference evidence="5 6" key="1">
    <citation type="journal article" date="2019" name="Emerg. Microbes Infect.">
        <title>Comprehensive subspecies identification of 175 nontuberculous mycobacteria species based on 7547 genomic profiles.</title>
        <authorList>
            <person name="Matsumoto Y."/>
            <person name="Kinjo T."/>
            <person name="Motooka D."/>
            <person name="Nabeya D."/>
            <person name="Jung N."/>
            <person name="Uechi K."/>
            <person name="Horii T."/>
            <person name="Iida T."/>
            <person name="Fujita J."/>
            <person name="Nakamura S."/>
        </authorList>
    </citation>
    <scope>NUCLEOTIDE SEQUENCE [LARGE SCALE GENOMIC DNA]</scope>
    <source>
        <strain evidence="5 6">JCM 17423</strain>
    </source>
</reference>
<evidence type="ECO:0000256" key="3">
    <source>
        <dbReference type="ARBA" id="ARBA00023163"/>
    </source>
</evidence>
<dbReference type="Pfam" id="PF13432">
    <property type="entry name" value="TPR_16"/>
    <property type="match status" value="1"/>
</dbReference>
<dbReference type="Gene3D" id="1.25.40.10">
    <property type="entry name" value="Tetratricopeptide repeat domain"/>
    <property type="match status" value="1"/>
</dbReference>
<dbReference type="PANTHER" id="PTHR44688">
    <property type="entry name" value="DNA-BINDING TRANSCRIPTIONAL ACTIVATOR DEVR_DOSR"/>
    <property type="match status" value="1"/>
</dbReference>
<proteinExistence type="predicted"/>
<gene>
    <name evidence="5" type="ORF">MLIT_07890</name>
</gene>
<dbReference type="InterPro" id="IPR011990">
    <property type="entry name" value="TPR-like_helical_dom_sf"/>
</dbReference>
<dbReference type="InterPro" id="IPR016032">
    <property type="entry name" value="Sig_transdc_resp-reg_C-effctor"/>
</dbReference>
<sequence length="835" mass="88601">MTSSPIAAVPAVVAGAAPAYALYRTVAGRPHAAERVLVRGGGGTGKSALVAAIRHVLRSAQVATADSLRRFDPAGHSALLIDDAHLLPPSDLHRLTDLAYHEELTLVITVQPRYQYPELAALMKTFEAVGRTVDLSALDELGVAASARALFGAPVSAEFASTVSALTDGLSYLVEPCLRRANPRLHGDVAQRATAAVRDAVADKLLRLGRDVVRVIALSNFGADPDEVKLGEVLQLGDGQVCAIYDEATNCGLLHPGTDLARIVAAEVTGALGHPQVAALAERYYRARGEEKHLDPELAANLAECGVRDTHLCRALLAEAVRQVGGRPRLAERYYRAAIDAAPSDGDLLVERADAAFRIGRFDDALRLAEVALEDSTSTDVTTAARVAASTWCARGLLKRGADLYTWLGPQRVGEDGAIAAMLLVCAGDAKAATAMAESPGTRPPTADVSGHRLLAQALLTSLRQPGPATLNLFSRSLTVLDGSSTRVVTPDDVAAVTAIAALHVGDLRKARTVLRRALDSGSDSAPVSVRLRLLMAWTMMLEGHLEVAGCELAAVGGRDLPSRERFFVDALHVGLARRRADVGQLHIALAQARESIDDYSVDLLSLLPVGELWAGASRVGEAGLVRHLVDDAFALTDSLGGPPFWTCAMHWYGLTVAIRSDSPSDVTRHARALRAAAEQSEYAAALAAAGRAWVRALNAELDMAELTMAVTGLQSFGHGWDAANLASRAALRCADNRMSAELLHLARVAGQPAPGSDSTVVPAHVTADMHTLSDRQREVAALLVAGLTYKGVGERLFISPKTVEYHVAKIKRVMGTDSRSELISRLHALERNDR</sequence>
<dbReference type="RefSeq" id="WP_322790009.1">
    <property type="nucleotide sequence ID" value="NZ_AP022586.1"/>
</dbReference>
<dbReference type="CDD" id="cd06170">
    <property type="entry name" value="LuxR_C_like"/>
    <property type="match status" value="1"/>
</dbReference>
<evidence type="ECO:0000313" key="5">
    <source>
        <dbReference type="EMBL" id="BBY15197.1"/>
    </source>
</evidence>
<dbReference type="SMART" id="SM00421">
    <property type="entry name" value="HTH_LUXR"/>
    <property type="match status" value="1"/>
</dbReference>
<protein>
    <submittedName>
        <fullName evidence="5">LuxR family transcriptional regulator</fullName>
    </submittedName>
</protein>
<dbReference type="PANTHER" id="PTHR44688:SF16">
    <property type="entry name" value="DNA-BINDING TRANSCRIPTIONAL ACTIVATOR DEVR_DOSR"/>
    <property type="match status" value="1"/>
</dbReference>
<feature type="domain" description="HTH luxR-type" evidence="4">
    <location>
        <begin position="766"/>
        <end position="831"/>
    </location>
</feature>